<dbReference type="EMBL" id="JACVVK020000048">
    <property type="protein sequence ID" value="KAK7498806.1"/>
    <property type="molecule type" value="Genomic_DNA"/>
</dbReference>
<dbReference type="Proteomes" id="UP001519460">
    <property type="component" value="Unassembled WGS sequence"/>
</dbReference>
<evidence type="ECO:0000313" key="2">
    <source>
        <dbReference type="Proteomes" id="UP001519460"/>
    </source>
</evidence>
<comment type="caution">
    <text evidence="1">The sequence shown here is derived from an EMBL/GenBank/DDBJ whole genome shotgun (WGS) entry which is preliminary data.</text>
</comment>
<sequence length="210" mass="23179">MESTFSTLTLFSIAFHESLPGQFHVFHDFYEERTVVCISGTRTAALCRGRCNYFRKCYFGIRVFLCYPTSYGLSTSSASFSACPASIHILPVQSEQNTLSTRLTTLFARTKTTHTNNSLRGQRLSVSLSPSNLARHRIVTLQTAFVNGNEGSERPTKKDNKQHGVCDIPCSTDLTTHPLCSNLRPPTCIKQTAKSATPSAAVVNQTCLMT</sequence>
<dbReference type="AlphaFoldDB" id="A0ABD0LH30"/>
<keyword evidence="2" id="KW-1185">Reference proteome</keyword>
<evidence type="ECO:0000313" key="1">
    <source>
        <dbReference type="EMBL" id="KAK7498806.1"/>
    </source>
</evidence>
<reference evidence="1 2" key="1">
    <citation type="journal article" date="2023" name="Sci. Data">
        <title>Genome assembly of the Korean intertidal mud-creeper Batillaria attramentaria.</title>
        <authorList>
            <person name="Patra A.K."/>
            <person name="Ho P.T."/>
            <person name="Jun S."/>
            <person name="Lee S.J."/>
            <person name="Kim Y."/>
            <person name="Won Y.J."/>
        </authorList>
    </citation>
    <scope>NUCLEOTIDE SEQUENCE [LARGE SCALE GENOMIC DNA]</scope>
    <source>
        <strain evidence="1">Wonlab-2016</strain>
    </source>
</reference>
<gene>
    <name evidence="1" type="ORF">BaRGS_00009898</name>
</gene>
<name>A0ABD0LH30_9CAEN</name>
<protein>
    <submittedName>
        <fullName evidence="1">Uncharacterized protein</fullName>
    </submittedName>
</protein>
<organism evidence="1 2">
    <name type="scientific">Batillaria attramentaria</name>
    <dbReference type="NCBI Taxonomy" id="370345"/>
    <lineage>
        <taxon>Eukaryota</taxon>
        <taxon>Metazoa</taxon>
        <taxon>Spiralia</taxon>
        <taxon>Lophotrochozoa</taxon>
        <taxon>Mollusca</taxon>
        <taxon>Gastropoda</taxon>
        <taxon>Caenogastropoda</taxon>
        <taxon>Sorbeoconcha</taxon>
        <taxon>Cerithioidea</taxon>
        <taxon>Batillariidae</taxon>
        <taxon>Batillaria</taxon>
    </lineage>
</organism>
<proteinExistence type="predicted"/>
<accession>A0ABD0LH30</accession>